<keyword evidence="3" id="KW-1185">Reference proteome</keyword>
<dbReference type="InterPro" id="IPR008257">
    <property type="entry name" value="Pept_M19"/>
</dbReference>
<dbReference type="STRING" id="565045.NOR51B_18"/>
<dbReference type="Gene3D" id="3.20.20.140">
    <property type="entry name" value="Metal-dependent hydrolases"/>
    <property type="match status" value="1"/>
</dbReference>
<dbReference type="PROSITE" id="PS51365">
    <property type="entry name" value="RENAL_DIPEPTIDASE_2"/>
    <property type="match status" value="1"/>
</dbReference>
<reference evidence="3" key="1">
    <citation type="journal article" date="2013" name="BMC Microbiol.">
        <title>Taxonomy and evolution of bacteriochlorophyll a-containing members of the OM60/NOR5 clade of marine gammaproteobacteria: description of Luminiphilus syltensis gen. nov., sp. nov., reclassification of Haliea rubra as Pseudohaliea rubra gen. nov., comb. nov., and emendation of Chromatocurvus halotolerans.</title>
        <authorList>
            <person name="Spring S."/>
            <person name="Riedel T."/>
            <person name="Sproer C."/>
            <person name="Yan S."/>
            <person name="Harder J."/>
            <person name="Fuchs B.M."/>
        </authorList>
    </citation>
    <scope>NUCLEOTIDE SEQUENCE [LARGE SCALE GENOMIC DNA]</scope>
    <source>
        <strain evidence="3">NOR51-B</strain>
    </source>
</reference>
<gene>
    <name evidence="2" type="ORF">NOR51B_18</name>
</gene>
<keyword evidence="1" id="KW-0472">Membrane</keyword>
<dbReference type="GO" id="GO:0070573">
    <property type="term" value="F:metallodipeptidase activity"/>
    <property type="evidence" value="ECO:0007669"/>
    <property type="project" value="InterPro"/>
</dbReference>
<dbReference type="CDD" id="cd01301">
    <property type="entry name" value="rDP_like"/>
    <property type="match status" value="1"/>
</dbReference>
<sequence>MAALRLILSGMGIASLLAIIIIFGPLPHWIDARSNTVVNIKEGSKTTSAQRLHHSLVIADLHADSLLWRRDFADANSIGHTDLPRMEAGNVALQMLTTVTQSPAGQNYQRNSANALDRITLLGIAQGWPAETHGSRFARAAFQARKLHETVRQTERLQLITHQTELDTLLKQRAMGQDVTGVLLGTEGSHALDGDIDNVDRLYALGFRMMSLQHFFDNRLGGSLHGESQSGLTEFGAAVVRRMNALGIMIDVSHSSEAVVRDVVAISEGPLMISHTGFQGHCNSPRNISDATMERVTKAGGLIGVGYWEGAICDATIANIAGALRYGIDRFGLDAIALGSDWDGSVHTPIDASGLPQLTEALLNQGFSEAEIRAVMGENAVNFFRAQLPRS</sequence>
<dbReference type="AlphaFoldDB" id="B8KWL6"/>
<evidence type="ECO:0008006" key="4">
    <source>
        <dbReference type="Google" id="ProtNLM"/>
    </source>
</evidence>
<organism evidence="2 3">
    <name type="scientific">Luminiphilus syltensis NOR5-1B</name>
    <dbReference type="NCBI Taxonomy" id="565045"/>
    <lineage>
        <taxon>Bacteria</taxon>
        <taxon>Pseudomonadati</taxon>
        <taxon>Pseudomonadota</taxon>
        <taxon>Gammaproteobacteria</taxon>
        <taxon>Cellvibrionales</taxon>
        <taxon>Halieaceae</taxon>
        <taxon>Luminiphilus</taxon>
    </lineage>
</organism>
<dbReference type="Pfam" id="PF01244">
    <property type="entry name" value="Peptidase_M19"/>
    <property type="match status" value="1"/>
</dbReference>
<dbReference type="PANTHER" id="PTHR10443">
    <property type="entry name" value="MICROSOMAL DIPEPTIDASE"/>
    <property type="match status" value="1"/>
</dbReference>
<dbReference type="OrthoDB" id="9804920at2"/>
<keyword evidence="1" id="KW-0812">Transmembrane</keyword>
<evidence type="ECO:0000256" key="1">
    <source>
        <dbReference type="SAM" id="Phobius"/>
    </source>
</evidence>
<feature type="transmembrane region" description="Helical" evidence="1">
    <location>
        <begin position="6"/>
        <end position="26"/>
    </location>
</feature>
<dbReference type="Proteomes" id="UP000004699">
    <property type="component" value="Unassembled WGS sequence"/>
</dbReference>
<dbReference type="InterPro" id="IPR032466">
    <property type="entry name" value="Metal_Hydrolase"/>
</dbReference>
<dbReference type="SUPFAM" id="SSF51556">
    <property type="entry name" value="Metallo-dependent hydrolases"/>
    <property type="match status" value="1"/>
</dbReference>
<evidence type="ECO:0000313" key="2">
    <source>
        <dbReference type="EMBL" id="EED34081.1"/>
    </source>
</evidence>
<dbReference type="GO" id="GO:0006508">
    <property type="term" value="P:proteolysis"/>
    <property type="evidence" value="ECO:0007669"/>
    <property type="project" value="InterPro"/>
</dbReference>
<keyword evidence="1" id="KW-1133">Transmembrane helix</keyword>
<evidence type="ECO:0000313" key="3">
    <source>
        <dbReference type="Proteomes" id="UP000004699"/>
    </source>
</evidence>
<proteinExistence type="predicted"/>
<dbReference type="eggNOG" id="COG2355">
    <property type="taxonomic scope" value="Bacteria"/>
</dbReference>
<name>B8KWL6_9GAMM</name>
<dbReference type="RefSeq" id="WP_009018829.1">
    <property type="nucleotide sequence ID" value="NZ_DS999411.1"/>
</dbReference>
<dbReference type="PANTHER" id="PTHR10443:SF12">
    <property type="entry name" value="DIPEPTIDASE"/>
    <property type="match status" value="1"/>
</dbReference>
<accession>B8KWL6</accession>
<dbReference type="HOGENOM" id="CLU_031404_2_1_6"/>
<dbReference type="EMBL" id="DS999411">
    <property type="protein sequence ID" value="EED34081.1"/>
    <property type="molecule type" value="Genomic_DNA"/>
</dbReference>
<protein>
    <recommendedName>
        <fullName evidence="4">Peptidase M19</fullName>
    </recommendedName>
</protein>